<protein>
    <submittedName>
        <fullName evidence="1">Uncharacterized protein</fullName>
    </submittedName>
</protein>
<dbReference type="Proteomes" id="UP001381693">
    <property type="component" value="Unassembled WGS sequence"/>
</dbReference>
<dbReference type="EMBL" id="JAXCGZ010021712">
    <property type="protein sequence ID" value="KAK7045740.1"/>
    <property type="molecule type" value="Genomic_DNA"/>
</dbReference>
<evidence type="ECO:0000313" key="1">
    <source>
        <dbReference type="EMBL" id="KAK7045740.1"/>
    </source>
</evidence>
<comment type="caution">
    <text evidence="1">The sequence shown here is derived from an EMBL/GenBank/DDBJ whole genome shotgun (WGS) entry which is preliminary data.</text>
</comment>
<feature type="non-terminal residue" evidence="1">
    <location>
        <position position="54"/>
    </location>
</feature>
<keyword evidence="2" id="KW-1185">Reference proteome</keyword>
<organism evidence="1 2">
    <name type="scientific">Halocaridina rubra</name>
    <name type="common">Hawaiian red shrimp</name>
    <dbReference type="NCBI Taxonomy" id="373956"/>
    <lineage>
        <taxon>Eukaryota</taxon>
        <taxon>Metazoa</taxon>
        <taxon>Ecdysozoa</taxon>
        <taxon>Arthropoda</taxon>
        <taxon>Crustacea</taxon>
        <taxon>Multicrustacea</taxon>
        <taxon>Malacostraca</taxon>
        <taxon>Eumalacostraca</taxon>
        <taxon>Eucarida</taxon>
        <taxon>Decapoda</taxon>
        <taxon>Pleocyemata</taxon>
        <taxon>Caridea</taxon>
        <taxon>Atyoidea</taxon>
        <taxon>Atyidae</taxon>
        <taxon>Halocaridina</taxon>
    </lineage>
</organism>
<reference evidence="1 2" key="1">
    <citation type="submission" date="2023-11" db="EMBL/GenBank/DDBJ databases">
        <title>Halocaridina rubra genome assembly.</title>
        <authorList>
            <person name="Smith C."/>
        </authorList>
    </citation>
    <scope>NUCLEOTIDE SEQUENCE [LARGE SCALE GENOMIC DNA]</scope>
    <source>
        <strain evidence="1">EP-1</strain>
        <tissue evidence="1">Whole</tissue>
    </source>
</reference>
<accession>A0AAN8WCM3</accession>
<dbReference type="AlphaFoldDB" id="A0AAN8WCM3"/>
<sequence length="54" mass="6078">MGFEGDFLVSMRKNLQYRIDECQSITQSHSLSGWCHAKSTISRGDAMSDSQSYS</sequence>
<proteinExistence type="predicted"/>
<gene>
    <name evidence="1" type="ORF">SK128_012499</name>
</gene>
<name>A0AAN8WCM3_HALRR</name>
<evidence type="ECO:0000313" key="2">
    <source>
        <dbReference type="Proteomes" id="UP001381693"/>
    </source>
</evidence>